<organism evidence="1">
    <name type="scientific">Arundo donax</name>
    <name type="common">Giant reed</name>
    <name type="synonym">Donax arundinaceus</name>
    <dbReference type="NCBI Taxonomy" id="35708"/>
    <lineage>
        <taxon>Eukaryota</taxon>
        <taxon>Viridiplantae</taxon>
        <taxon>Streptophyta</taxon>
        <taxon>Embryophyta</taxon>
        <taxon>Tracheophyta</taxon>
        <taxon>Spermatophyta</taxon>
        <taxon>Magnoliopsida</taxon>
        <taxon>Liliopsida</taxon>
        <taxon>Poales</taxon>
        <taxon>Poaceae</taxon>
        <taxon>PACMAD clade</taxon>
        <taxon>Arundinoideae</taxon>
        <taxon>Arundineae</taxon>
        <taxon>Arundo</taxon>
    </lineage>
</organism>
<reference evidence="1" key="2">
    <citation type="journal article" date="2015" name="Data Brief">
        <title>Shoot transcriptome of the giant reed, Arundo donax.</title>
        <authorList>
            <person name="Barrero R.A."/>
            <person name="Guerrero F.D."/>
            <person name="Moolhuijzen P."/>
            <person name="Goolsby J.A."/>
            <person name="Tidwell J."/>
            <person name="Bellgard S.E."/>
            <person name="Bellgard M.I."/>
        </authorList>
    </citation>
    <scope>NUCLEOTIDE SEQUENCE</scope>
    <source>
        <tissue evidence="1">Shoot tissue taken approximately 20 cm above the soil surface</tissue>
    </source>
</reference>
<name>A0A0A9AHD2_ARUDO</name>
<proteinExistence type="predicted"/>
<dbReference type="EMBL" id="GBRH01251388">
    <property type="protein sequence ID" value="JAD46507.1"/>
    <property type="molecule type" value="Transcribed_RNA"/>
</dbReference>
<evidence type="ECO:0000313" key="1">
    <source>
        <dbReference type="EMBL" id="JAD46507.1"/>
    </source>
</evidence>
<sequence length="37" mass="4191">MVKSYLTGGKTYAEANWWPAGKSAKVRFVNKQKQAVF</sequence>
<protein>
    <submittedName>
        <fullName evidence="1">Uncharacterized protein</fullName>
    </submittedName>
</protein>
<accession>A0A0A9AHD2</accession>
<reference evidence="1" key="1">
    <citation type="submission" date="2014-09" db="EMBL/GenBank/DDBJ databases">
        <authorList>
            <person name="Magalhaes I.L.F."/>
            <person name="Oliveira U."/>
            <person name="Santos F.R."/>
            <person name="Vidigal T.H.D.A."/>
            <person name="Brescovit A.D."/>
            <person name="Santos A.J."/>
        </authorList>
    </citation>
    <scope>NUCLEOTIDE SEQUENCE</scope>
    <source>
        <tissue evidence="1">Shoot tissue taken approximately 20 cm above the soil surface</tissue>
    </source>
</reference>
<dbReference type="AlphaFoldDB" id="A0A0A9AHD2"/>